<evidence type="ECO:0000313" key="1">
    <source>
        <dbReference type="EMBL" id="KDR70662.1"/>
    </source>
</evidence>
<reference evidence="2" key="1">
    <citation type="journal article" date="2014" name="Proc. Natl. Acad. Sci. U.S.A.">
        <title>Extensive sampling of basidiomycete genomes demonstrates inadequacy of the white-rot/brown-rot paradigm for wood decay fungi.</title>
        <authorList>
            <person name="Riley R."/>
            <person name="Salamov A.A."/>
            <person name="Brown D.W."/>
            <person name="Nagy L.G."/>
            <person name="Floudas D."/>
            <person name="Held B.W."/>
            <person name="Levasseur A."/>
            <person name="Lombard V."/>
            <person name="Morin E."/>
            <person name="Otillar R."/>
            <person name="Lindquist E.A."/>
            <person name="Sun H."/>
            <person name="LaButti K.M."/>
            <person name="Schmutz J."/>
            <person name="Jabbour D."/>
            <person name="Luo H."/>
            <person name="Baker S.E."/>
            <person name="Pisabarro A.G."/>
            <person name="Walton J.D."/>
            <person name="Blanchette R.A."/>
            <person name="Henrissat B."/>
            <person name="Martin F."/>
            <person name="Cullen D."/>
            <person name="Hibbett D.S."/>
            <person name="Grigoriev I.V."/>
        </authorList>
    </citation>
    <scope>NUCLEOTIDE SEQUENCE [LARGE SCALE GENOMIC DNA]</scope>
    <source>
        <strain evidence="2">CBS 339.88</strain>
    </source>
</reference>
<name>A0A067SKW0_GALM3</name>
<gene>
    <name evidence="1" type="ORF">GALMADRAFT_880574</name>
</gene>
<dbReference type="EMBL" id="KL142396">
    <property type="protein sequence ID" value="KDR70662.1"/>
    <property type="molecule type" value="Genomic_DNA"/>
</dbReference>
<sequence length="531" mass="60519">MRSRFSINHDIHYTKFTNERENSQMASSIHVTVNDEFTPPIFQLNHDILGYIFALNADLEEEQRIWTRGMHPAIVTLRHTSQVCAHWRELVIGSPSLWARVLDIDLLCQKKEEWRKEVMRRTGTAPLHFRVCDDRSSWFQTPETAAAWLLGEHWTRIRSLDLDFSWYFTRNKDVWLELFQRPAPSLEVFKFAWPCTEPPGYLYGPDFVLFSQQAPSLRTLGATNMRLDLTTFPLPNLRELILHSTVVAADLLKALSHMPVLEVLEPKTDRPFRRVRVNQDASLPTVLLPRLASIKFRVLHSVDIALSFLEHIIPANSCALRFEGKYTDELPGIGSEDLHGRVLSKYSKSSPELGTNISLEINLAPYRFLFGMNLSYRDRFSFSIESGEGSLPEGSISTLLSSFTVVRLDTIRKLVLQLDFEAKDSLSPEITKFIISLVAVEEFQTDPPTLNSLLHIQGDTTAVIMPSLRTLWIYNIGEQDAYQLVIVADFVNARIKLGSPVDTLTVLMGRSVMVDVEPLRKLVPGLAVQML</sequence>
<dbReference type="Proteomes" id="UP000027222">
    <property type="component" value="Unassembled WGS sequence"/>
</dbReference>
<dbReference type="AlphaFoldDB" id="A0A067SKW0"/>
<dbReference type="HOGENOM" id="CLU_030662_0_0_1"/>
<proteinExistence type="predicted"/>
<evidence type="ECO:0000313" key="2">
    <source>
        <dbReference type="Proteomes" id="UP000027222"/>
    </source>
</evidence>
<dbReference type="Gene3D" id="1.20.1280.50">
    <property type="match status" value="1"/>
</dbReference>
<evidence type="ECO:0008006" key="3">
    <source>
        <dbReference type="Google" id="ProtNLM"/>
    </source>
</evidence>
<protein>
    <recommendedName>
        <fullName evidence="3">F-box domain-containing protein</fullName>
    </recommendedName>
</protein>
<organism evidence="1 2">
    <name type="scientific">Galerina marginata (strain CBS 339.88)</name>
    <dbReference type="NCBI Taxonomy" id="685588"/>
    <lineage>
        <taxon>Eukaryota</taxon>
        <taxon>Fungi</taxon>
        <taxon>Dikarya</taxon>
        <taxon>Basidiomycota</taxon>
        <taxon>Agaricomycotina</taxon>
        <taxon>Agaricomycetes</taxon>
        <taxon>Agaricomycetidae</taxon>
        <taxon>Agaricales</taxon>
        <taxon>Agaricineae</taxon>
        <taxon>Strophariaceae</taxon>
        <taxon>Galerina</taxon>
    </lineage>
</organism>
<keyword evidence="2" id="KW-1185">Reference proteome</keyword>
<accession>A0A067SKW0</accession>
<dbReference type="OrthoDB" id="3045590at2759"/>